<proteinExistence type="predicted"/>
<feature type="compositionally biased region" description="Low complexity" evidence="1">
    <location>
        <begin position="48"/>
        <end position="75"/>
    </location>
</feature>
<sequence length="75" mass="7121">MTPANEIGDQDLSGEPASPPPGTGHVGKAIITPHGKPETVPVPAGAKTAAEVAGTDADADAGAPGIAGTTDAARP</sequence>
<dbReference type="AlphaFoldDB" id="A0A5C1AGQ1"/>
<evidence type="ECO:0000313" key="3">
    <source>
        <dbReference type="Proteomes" id="UP000324974"/>
    </source>
</evidence>
<evidence type="ECO:0000256" key="1">
    <source>
        <dbReference type="SAM" id="MobiDB-lite"/>
    </source>
</evidence>
<dbReference type="KEGG" id="lrs:PX52LOC_03898"/>
<gene>
    <name evidence="2" type="ORF">PX52LOC_03898</name>
</gene>
<dbReference type="Proteomes" id="UP000324974">
    <property type="component" value="Chromosome"/>
</dbReference>
<evidence type="ECO:0000313" key="2">
    <source>
        <dbReference type="EMBL" id="QEL16922.1"/>
    </source>
</evidence>
<feature type="region of interest" description="Disordered" evidence="1">
    <location>
        <begin position="1"/>
        <end position="75"/>
    </location>
</feature>
<protein>
    <submittedName>
        <fullName evidence="2">Uncharacterized protein</fullName>
    </submittedName>
</protein>
<dbReference type="EMBL" id="CP042425">
    <property type="protein sequence ID" value="QEL16922.1"/>
    <property type="molecule type" value="Genomic_DNA"/>
</dbReference>
<dbReference type="RefSeq" id="WP_149111589.1">
    <property type="nucleotide sequence ID" value="NZ_CP042425.1"/>
</dbReference>
<organism evidence="2 3">
    <name type="scientific">Limnoglobus roseus</name>
    <dbReference type="NCBI Taxonomy" id="2598579"/>
    <lineage>
        <taxon>Bacteria</taxon>
        <taxon>Pseudomonadati</taxon>
        <taxon>Planctomycetota</taxon>
        <taxon>Planctomycetia</taxon>
        <taxon>Gemmatales</taxon>
        <taxon>Gemmataceae</taxon>
        <taxon>Limnoglobus</taxon>
    </lineage>
</organism>
<keyword evidence="3" id="KW-1185">Reference proteome</keyword>
<name>A0A5C1AGQ1_9BACT</name>
<reference evidence="3" key="1">
    <citation type="submission" date="2019-08" db="EMBL/GenBank/DDBJ databases">
        <title>Limnoglobus roseus gen. nov., sp. nov., a novel freshwater planctomycete with a giant genome from the family Gemmataceae.</title>
        <authorList>
            <person name="Kulichevskaya I.S."/>
            <person name="Naumoff D.G."/>
            <person name="Miroshnikov K."/>
            <person name="Ivanova A."/>
            <person name="Philippov D.A."/>
            <person name="Hakobyan A."/>
            <person name="Rijpstra I.C."/>
            <person name="Sinninghe Damste J.S."/>
            <person name="Liesack W."/>
            <person name="Dedysh S.N."/>
        </authorList>
    </citation>
    <scope>NUCLEOTIDE SEQUENCE [LARGE SCALE GENOMIC DNA]</scope>
    <source>
        <strain evidence="3">PX52</strain>
    </source>
</reference>
<accession>A0A5C1AGQ1</accession>